<organism evidence="2 3">
    <name type="scientific">Desulfoluna limicola</name>
    <dbReference type="NCBI Taxonomy" id="2810562"/>
    <lineage>
        <taxon>Bacteria</taxon>
        <taxon>Pseudomonadati</taxon>
        <taxon>Thermodesulfobacteriota</taxon>
        <taxon>Desulfobacteria</taxon>
        <taxon>Desulfobacterales</taxon>
        <taxon>Desulfolunaceae</taxon>
        <taxon>Desulfoluna</taxon>
    </lineage>
</organism>
<reference evidence="2 3" key="1">
    <citation type="submission" date="2021-02" db="EMBL/GenBank/DDBJ databases">
        <title>Complete genome of Desulfoluna sp. strain ASN36.</title>
        <authorList>
            <person name="Takahashi A."/>
            <person name="Kojima H."/>
            <person name="Fukui M."/>
        </authorList>
    </citation>
    <scope>NUCLEOTIDE SEQUENCE [LARGE SCALE GENOMIC DNA]</scope>
    <source>
        <strain evidence="2 3">ASN36</strain>
    </source>
</reference>
<dbReference type="PROSITE" id="PS51257">
    <property type="entry name" value="PROKAR_LIPOPROTEIN"/>
    <property type="match status" value="1"/>
</dbReference>
<keyword evidence="1" id="KW-1133">Transmembrane helix</keyword>
<dbReference type="EMBL" id="AP024488">
    <property type="protein sequence ID" value="BCS95164.1"/>
    <property type="molecule type" value="Genomic_DNA"/>
</dbReference>
<keyword evidence="3" id="KW-1185">Reference proteome</keyword>
<dbReference type="Proteomes" id="UP001320148">
    <property type="component" value="Chromosome"/>
</dbReference>
<protein>
    <submittedName>
        <fullName evidence="2">Uncharacterized protein</fullName>
    </submittedName>
</protein>
<keyword evidence="1" id="KW-0472">Membrane</keyword>
<keyword evidence="1" id="KW-0812">Transmembrane</keyword>
<gene>
    <name evidence="2" type="ORF">DSLASN_07960</name>
</gene>
<name>A0ABM7PDA4_9BACT</name>
<accession>A0ABM7PDA4</accession>
<evidence type="ECO:0000256" key="1">
    <source>
        <dbReference type="SAM" id="Phobius"/>
    </source>
</evidence>
<sequence>MGRYVRRDATWFIVGAWITILLGVSCLPGYAQPRVRVHSQTLVRGFERDTVEEEDTLVLPVYQYVGLDVGNAETEKVTLHVYGWGRGDLAGSDVYEDNPDGDLTYGYAQWALADDAMHLRLGRQQVVAASGNETVDGLLLEGGVGDSIALSAYGGLLPGFEDETFSSEASLYGGRVGYHMEALCDIGVSYKAIHGDGETLDERIAMDLSWSPLEPLTLTGVSQYNLNTNGWAEHTVDARLYVSDYIIHPYVQRFEYDDLFSGTSKSFNPFSALAETEEVLTLVGGDLYWRGLPRFDLGAKVENYTHDETDRDALYTSGLLTWYVGEQWQLGGELGLMDGDQDENSFHLGRLWFHWDNPFDAIPTDFITGDAIYASYEEEIFEEDTSLFLSLGVGRSFMEEALSLKLSSDYSSDPYFESDARVMVTLTYNLNP</sequence>
<evidence type="ECO:0000313" key="2">
    <source>
        <dbReference type="EMBL" id="BCS95164.1"/>
    </source>
</evidence>
<evidence type="ECO:0000313" key="3">
    <source>
        <dbReference type="Proteomes" id="UP001320148"/>
    </source>
</evidence>
<proteinExistence type="predicted"/>
<feature type="transmembrane region" description="Helical" evidence="1">
    <location>
        <begin position="12"/>
        <end position="31"/>
    </location>
</feature>
<dbReference type="RefSeq" id="WP_236891439.1">
    <property type="nucleotide sequence ID" value="NZ_AP024488.1"/>
</dbReference>